<keyword evidence="3" id="KW-1185">Reference proteome</keyword>
<organism evidence="2 3">
    <name type="scientific">Helcococcus kunzii ATCC 51366</name>
    <dbReference type="NCBI Taxonomy" id="883114"/>
    <lineage>
        <taxon>Bacteria</taxon>
        <taxon>Bacillati</taxon>
        <taxon>Bacillota</taxon>
        <taxon>Tissierellia</taxon>
        <taxon>Tissierellales</taxon>
        <taxon>Peptoniphilaceae</taxon>
        <taxon>Helcococcus</taxon>
    </lineage>
</organism>
<feature type="domain" description="RNA polymerase sigma-70 ECF-like HTH" evidence="1">
    <location>
        <begin position="33"/>
        <end position="101"/>
    </location>
</feature>
<gene>
    <name evidence="2" type="ORF">HMPREF9709_00246</name>
</gene>
<evidence type="ECO:0000259" key="1">
    <source>
        <dbReference type="Pfam" id="PF07638"/>
    </source>
</evidence>
<dbReference type="SUPFAM" id="SSF88659">
    <property type="entry name" value="Sigma3 and sigma4 domains of RNA polymerase sigma factors"/>
    <property type="match status" value="1"/>
</dbReference>
<dbReference type="InterPro" id="IPR036388">
    <property type="entry name" value="WH-like_DNA-bd_sf"/>
</dbReference>
<dbReference type="InterPro" id="IPR013324">
    <property type="entry name" value="RNA_pol_sigma_r3/r4-like"/>
</dbReference>
<dbReference type="Gene3D" id="1.10.10.10">
    <property type="entry name" value="Winged helix-like DNA-binding domain superfamily/Winged helix DNA-binding domain"/>
    <property type="match status" value="1"/>
</dbReference>
<reference evidence="2 3" key="1">
    <citation type="submission" date="2012-01" db="EMBL/GenBank/DDBJ databases">
        <title>The Genome Sequence of Helcococcus kunzii ATCC 51366.</title>
        <authorList>
            <consortium name="The Broad Institute Genome Sequencing Platform"/>
            <person name="Earl A."/>
            <person name="Ward D."/>
            <person name="Feldgarden M."/>
            <person name="Gevers D."/>
            <person name="Huys G."/>
            <person name="Young S.K."/>
            <person name="Zeng Q."/>
            <person name="Gargeya S."/>
            <person name="Fitzgerald M."/>
            <person name="Haas B."/>
            <person name="Abouelleil A."/>
            <person name="Alvarado L."/>
            <person name="Arachchi H.M."/>
            <person name="Berlin A."/>
            <person name="Chapman S.B."/>
            <person name="Gearin G."/>
            <person name="Goldberg J."/>
            <person name="Griggs A."/>
            <person name="Gujja S."/>
            <person name="Hansen M."/>
            <person name="Heiman D."/>
            <person name="Howarth C."/>
            <person name="Larimer J."/>
            <person name="Lui A."/>
            <person name="MacDonald P.J.P."/>
            <person name="McCowen C."/>
            <person name="Montmayeur A."/>
            <person name="Murphy C."/>
            <person name="Neiman D."/>
            <person name="Pearson M."/>
            <person name="Priest M."/>
            <person name="Roberts A."/>
            <person name="Saif S."/>
            <person name="Shea T."/>
            <person name="Sisk P."/>
            <person name="Stolte C."/>
            <person name="Sykes S."/>
            <person name="Wortman J."/>
            <person name="Nusbaum C."/>
            <person name="Birren B."/>
        </authorList>
    </citation>
    <scope>NUCLEOTIDE SEQUENCE [LARGE SCALE GENOMIC DNA]</scope>
    <source>
        <strain evidence="2 3">ATCC 51366</strain>
    </source>
</reference>
<evidence type="ECO:0000313" key="2">
    <source>
        <dbReference type="EMBL" id="EHR35800.1"/>
    </source>
</evidence>
<dbReference type="OrthoDB" id="1711143at2"/>
<accession>H3NLN5</accession>
<name>H3NLN5_9FIRM</name>
<dbReference type="AlphaFoldDB" id="H3NLN5"/>
<dbReference type="Pfam" id="PF07638">
    <property type="entry name" value="Sigma70_ECF"/>
    <property type="match status" value="1"/>
</dbReference>
<dbReference type="HOGENOM" id="CLU_2117633_0_0_9"/>
<comment type="caution">
    <text evidence="2">The sequence shown here is derived from an EMBL/GenBank/DDBJ whole genome shotgun (WGS) entry which is preliminary data.</text>
</comment>
<evidence type="ECO:0000313" key="3">
    <source>
        <dbReference type="Proteomes" id="UP000004191"/>
    </source>
</evidence>
<dbReference type="InterPro" id="IPR053812">
    <property type="entry name" value="HTH_Sigma70_ECF-like"/>
</dbReference>
<dbReference type="RefSeq" id="WP_005397163.1">
    <property type="nucleotide sequence ID" value="NZ_JH601088.1"/>
</dbReference>
<dbReference type="Proteomes" id="UP000004191">
    <property type="component" value="Unassembled WGS sequence"/>
</dbReference>
<dbReference type="EMBL" id="AGEI01000007">
    <property type="protein sequence ID" value="EHR35800.1"/>
    <property type="molecule type" value="Genomic_DNA"/>
</dbReference>
<sequence length="114" mass="14033">MTGKERSKIFNIFKGLSRYRSDKNIMNISEVEEKYLVLDESFKRSDEVMFLLYSKLSKDEKRYIDLYFREGLTVLEITQIMYVSESTYYRRMKSIYRKLLNYMNDFETIFRFED</sequence>
<dbReference type="GeneID" id="96998267"/>
<protein>
    <recommendedName>
        <fullName evidence="1">RNA polymerase sigma-70 ECF-like HTH domain-containing protein</fullName>
    </recommendedName>
</protein>
<proteinExistence type="predicted"/>